<dbReference type="SUPFAM" id="SSF52047">
    <property type="entry name" value="RNI-like"/>
    <property type="match status" value="1"/>
</dbReference>
<dbReference type="AlphaFoldDB" id="A0AAW2IAC0"/>
<dbReference type="Pfam" id="PF23066">
    <property type="entry name" value="PH_21"/>
    <property type="match status" value="1"/>
</dbReference>
<feature type="region of interest" description="Disordered" evidence="1">
    <location>
        <begin position="48"/>
        <end position="75"/>
    </location>
</feature>
<dbReference type="EMBL" id="JARGDH010000001">
    <property type="protein sequence ID" value="KAL0279312.1"/>
    <property type="molecule type" value="Genomic_DNA"/>
</dbReference>
<proteinExistence type="predicted"/>
<evidence type="ECO:0000259" key="2">
    <source>
        <dbReference type="Pfam" id="PF23066"/>
    </source>
</evidence>
<name>A0AAW2IAC0_9NEOP</name>
<evidence type="ECO:0000313" key="3">
    <source>
        <dbReference type="EMBL" id="KAL0279312.1"/>
    </source>
</evidence>
<comment type="caution">
    <text evidence="3">The sequence shown here is derived from an EMBL/GenBank/DDBJ whole genome shotgun (WGS) entry which is preliminary data.</text>
</comment>
<dbReference type="SMART" id="SM00368">
    <property type="entry name" value="LRR_RI"/>
    <property type="match status" value="2"/>
</dbReference>
<dbReference type="PANTHER" id="PTHR25480:SF0">
    <property type="entry name" value="C-MAF-INDUCING PROTEIN"/>
    <property type="match status" value="1"/>
</dbReference>
<dbReference type="InterPro" id="IPR032675">
    <property type="entry name" value="LRR_dom_sf"/>
</dbReference>
<dbReference type="PANTHER" id="PTHR25480">
    <property type="entry name" value="LEUCINE-RICH REPEAT-CONTAINING PROTEIN 73"/>
    <property type="match status" value="1"/>
</dbReference>
<sequence>MNFDCISCRGSRCMGSQCEMTDVANLEINCKTLQELNLPQEPIATAVTDNDSHESTTNDFSLQEEGEVSSPQVNDHDSGVIAKVESENEEVSAETREVEIHVDPAVSIQGEARSLTEHDVVQSQASPKETGSTFSSLLSLFSAMKTNGNSSHTPGNNAEIETHECNRSEPQNNCLNQRLACCPFGMNAEDNITETFMRIGTNDRETTVVDVSPKPKVTRGISLNGNGLVVEEQTSQIQNCDGNDLKRPKNMFENNITTFAMSPAIASKTKLKLILKGDVQLYFLRVSKTIINKVLTSKLLRWWESHHIILQDDCISSRTPSGILESPVMYSDIEDVYTVGRGEQASQLCVRLVLAEGSIILQANNPTVKDQWLLSIIWKKNMHKYRSILQNSTRPEVILKEIKNLVCSTLESPLQDDDIISVPVDIISKVLLEKEKWMDREMREEIIIALVPLLEKTAPSPEMFQFFSQHCLLHPRSPIVIDVYTSVVHRILKRTFDFGKSPYMRKFTADFMTALHSQNGGDEAIRKFILSLHGPNFECPHPRVLQNLVAVTLTAIFSYFEQKRNLLTESPNEENCFEVMQYLDRQLECCVTVFRAISDFGDWRPGLAQLLQPIPFPDDALSHDSFVEGLTPVIKTIGTDPHCEVHETILGIREDKAGWLNVYCPSGLVCRDDGELWCQMLETLISCCCRRKSFLQKMMKHLGALILVALRGHDVAQEILCLMLEWHLIVGEDQELQVVTALESTPSGREKYGELCKRQERLRQLQKKRGPRKLTLPSRSTDVDVAKLLSSGSFGNLECLSLAFTHVTSSCAHQLIQLPTLRCLNLWATHFGDAGLVIIAEHLDKLQVLNLCETPVTDKGISALAGMKNLKKLNLNSTKLSPETLETLKQKLPELQELDVRYTDAW</sequence>
<organism evidence="3">
    <name type="scientific">Menopon gallinae</name>
    <name type="common">poultry shaft louse</name>
    <dbReference type="NCBI Taxonomy" id="328185"/>
    <lineage>
        <taxon>Eukaryota</taxon>
        <taxon>Metazoa</taxon>
        <taxon>Ecdysozoa</taxon>
        <taxon>Arthropoda</taxon>
        <taxon>Hexapoda</taxon>
        <taxon>Insecta</taxon>
        <taxon>Pterygota</taxon>
        <taxon>Neoptera</taxon>
        <taxon>Paraneoptera</taxon>
        <taxon>Psocodea</taxon>
        <taxon>Troctomorpha</taxon>
        <taxon>Phthiraptera</taxon>
        <taxon>Amblycera</taxon>
        <taxon>Menoponidae</taxon>
        <taxon>Menopon</taxon>
    </lineage>
</organism>
<dbReference type="Gene3D" id="3.80.10.10">
    <property type="entry name" value="Ribonuclease Inhibitor"/>
    <property type="match status" value="1"/>
</dbReference>
<evidence type="ECO:0000256" key="1">
    <source>
        <dbReference type="SAM" id="MobiDB-lite"/>
    </source>
</evidence>
<feature type="domain" description="C-Maf-inducing protein PH" evidence="2">
    <location>
        <begin position="270"/>
        <end position="390"/>
    </location>
</feature>
<dbReference type="InterPro" id="IPR052813">
    <property type="entry name" value="CMIP"/>
</dbReference>
<accession>A0AAW2IAC0</accession>
<dbReference type="InterPro" id="IPR056429">
    <property type="entry name" value="PH_CMIP"/>
</dbReference>
<reference evidence="3" key="1">
    <citation type="journal article" date="2024" name="Gigascience">
        <title>Chromosome-level genome of the poultry shaft louse Menopon gallinae provides insight into the host-switching and adaptive evolution of parasitic lice.</title>
        <authorList>
            <person name="Xu Y."/>
            <person name="Ma L."/>
            <person name="Liu S."/>
            <person name="Liang Y."/>
            <person name="Liu Q."/>
            <person name="He Z."/>
            <person name="Tian L."/>
            <person name="Duan Y."/>
            <person name="Cai W."/>
            <person name="Li H."/>
            <person name="Song F."/>
        </authorList>
    </citation>
    <scope>NUCLEOTIDE SEQUENCE</scope>
    <source>
        <strain evidence="3">Cailab_2023a</strain>
    </source>
</reference>
<gene>
    <name evidence="3" type="ORF">PYX00_000901</name>
</gene>
<protein>
    <recommendedName>
        <fullName evidence="2">C-Maf-inducing protein PH domain-containing protein</fullName>
    </recommendedName>
</protein>